<feature type="non-terminal residue" evidence="1">
    <location>
        <position position="90"/>
    </location>
</feature>
<evidence type="ECO:0000313" key="1">
    <source>
        <dbReference type="EMBL" id="CEK52780.1"/>
    </source>
</evidence>
<feature type="non-terminal residue" evidence="1">
    <location>
        <position position="1"/>
    </location>
</feature>
<organism evidence="1">
    <name type="scientific">Arion vulgaris</name>
    <dbReference type="NCBI Taxonomy" id="1028688"/>
    <lineage>
        <taxon>Eukaryota</taxon>
        <taxon>Metazoa</taxon>
        <taxon>Spiralia</taxon>
        <taxon>Lophotrochozoa</taxon>
        <taxon>Mollusca</taxon>
        <taxon>Gastropoda</taxon>
        <taxon>Heterobranchia</taxon>
        <taxon>Euthyneura</taxon>
        <taxon>Panpulmonata</taxon>
        <taxon>Eupulmonata</taxon>
        <taxon>Stylommatophora</taxon>
        <taxon>Helicina</taxon>
        <taxon>Arionoidea</taxon>
        <taxon>Arionidae</taxon>
        <taxon>Arion</taxon>
    </lineage>
</organism>
<sequence>HLKQIAETNFIDLTLANAYNLPAGELENVNKPAYRVKHGRHKKNADYHYSFEEPSVSLNETLDSEVSFALGAHVGAVQNMSSGKILFGEQ</sequence>
<gene>
    <name evidence="1" type="primary">ORF18018</name>
</gene>
<accession>A0A0B6YBB6</accession>
<protein>
    <submittedName>
        <fullName evidence="1">Uncharacterized protein</fullName>
    </submittedName>
</protein>
<name>A0A0B6YBB6_9EUPU</name>
<proteinExistence type="predicted"/>
<dbReference type="AlphaFoldDB" id="A0A0B6YBB6"/>
<dbReference type="EMBL" id="HACG01005915">
    <property type="protein sequence ID" value="CEK52780.1"/>
    <property type="molecule type" value="Transcribed_RNA"/>
</dbReference>
<reference evidence="1" key="1">
    <citation type="submission" date="2014-12" db="EMBL/GenBank/DDBJ databases">
        <title>Insight into the proteome of Arion vulgaris.</title>
        <authorList>
            <person name="Aradska J."/>
            <person name="Bulat T."/>
            <person name="Smidak R."/>
            <person name="Sarate P."/>
            <person name="Gangsoo J."/>
            <person name="Sialana F."/>
            <person name="Bilban M."/>
            <person name="Lubec G."/>
        </authorList>
    </citation>
    <scope>NUCLEOTIDE SEQUENCE</scope>
    <source>
        <tissue evidence="1">Skin</tissue>
    </source>
</reference>